<comment type="similarity">
    <text evidence="2 10">Belongs to the G-protein coupled receptor 1 family.</text>
</comment>
<dbReference type="GO" id="GO:0007204">
    <property type="term" value="P:positive regulation of cytosolic calcium ion concentration"/>
    <property type="evidence" value="ECO:0007669"/>
    <property type="project" value="TreeGrafter"/>
</dbReference>
<dbReference type="GO" id="GO:0043410">
    <property type="term" value="P:positive regulation of MAPK cascade"/>
    <property type="evidence" value="ECO:0007669"/>
    <property type="project" value="TreeGrafter"/>
</dbReference>
<evidence type="ECO:0000256" key="8">
    <source>
        <dbReference type="ARBA" id="ARBA00023170"/>
    </source>
</evidence>
<reference evidence="14" key="1">
    <citation type="submission" date="2025-08" db="UniProtKB">
        <authorList>
            <consortium name="RefSeq"/>
        </authorList>
    </citation>
    <scope>IDENTIFICATION</scope>
    <source>
        <tissue evidence="14">Silk gland</tissue>
    </source>
</reference>
<feature type="transmembrane region" description="Helical" evidence="11">
    <location>
        <begin position="80"/>
        <end position="110"/>
    </location>
</feature>
<protein>
    <submittedName>
        <fullName evidence="14">Octopamine receptor 2-like</fullName>
    </submittedName>
</protein>
<dbReference type="AlphaFoldDB" id="A0A6J2JL33"/>
<dbReference type="OrthoDB" id="5957871at2759"/>
<evidence type="ECO:0000256" key="9">
    <source>
        <dbReference type="ARBA" id="ARBA00023224"/>
    </source>
</evidence>
<dbReference type="InterPro" id="IPR000276">
    <property type="entry name" value="GPCR_Rhodpsn"/>
</dbReference>
<dbReference type="PROSITE" id="PS50262">
    <property type="entry name" value="G_PROTEIN_RECEP_F1_2"/>
    <property type="match status" value="1"/>
</dbReference>
<feature type="transmembrane region" description="Helical" evidence="11">
    <location>
        <begin position="17"/>
        <end position="42"/>
    </location>
</feature>
<dbReference type="GO" id="GO:0071880">
    <property type="term" value="P:adenylate cyclase-activating adrenergic receptor signaling pathway"/>
    <property type="evidence" value="ECO:0007669"/>
    <property type="project" value="TreeGrafter"/>
</dbReference>
<keyword evidence="5 11" id="KW-1133">Transmembrane helix</keyword>
<keyword evidence="4 10" id="KW-0812">Transmembrane</keyword>
<dbReference type="GO" id="GO:0007200">
    <property type="term" value="P:phospholipase C-activating G protein-coupled receptor signaling pathway"/>
    <property type="evidence" value="ECO:0007669"/>
    <property type="project" value="TreeGrafter"/>
</dbReference>
<evidence type="ECO:0000256" key="2">
    <source>
        <dbReference type="ARBA" id="ARBA00010663"/>
    </source>
</evidence>
<dbReference type="SUPFAM" id="SSF81321">
    <property type="entry name" value="Family A G protein-coupled receptor-like"/>
    <property type="match status" value="1"/>
</dbReference>
<evidence type="ECO:0000256" key="11">
    <source>
        <dbReference type="SAM" id="Phobius"/>
    </source>
</evidence>
<keyword evidence="6 10" id="KW-0297">G-protein coupled receptor</keyword>
<dbReference type="PROSITE" id="PS00237">
    <property type="entry name" value="G_PROTEIN_RECEP_F1_1"/>
    <property type="match status" value="1"/>
</dbReference>
<accession>A0A6J2JL33</accession>
<feature type="transmembrane region" description="Helical" evidence="11">
    <location>
        <begin position="54"/>
        <end position="74"/>
    </location>
</feature>
<dbReference type="KEGG" id="bman:114242681"/>
<dbReference type="GeneID" id="114242681"/>
<dbReference type="Pfam" id="PF00001">
    <property type="entry name" value="7tm_1"/>
    <property type="match status" value="1"/>
</dbReference>
<evidence type="ECO:0000313" key="13">
    <source>
        <dbReference type="Proteomes" id="UP000504629"/>
    </source>
</evidence>
<keyword evidence="3" id="KW-1003">Cell membrane</keyword>
<gene>
    <name evidence="14" type="primary">LOC114242681</name>
</gene>
<feature type="transmembrane region" description="Helical" evidence="11">
    <location>
        <begin position="131"/>
        <end position="152"/>
    </location>
</feature>
<evidence type="ECO:0000256" key="4">
    <source>
        <dbReference type="ARBA" id="ARBA00022692"/>
    </source>
</evidence>
<proteinExistence type="inferred from homology"/>
<keyword evidence="9 10" id="KW-0807">Transducer</keyword>
<dbReference type="Gene3D" id="1.20.1070.10">
    <property type="entry name" value="Rhodopsin 7-helix transmembrane proteins"/>
    <property type="match status" value="1"/>
</dbReference>
<feature type="domain" description="G-protein coupled receptors family 1 profile" evidence="12">
    <location>
        <begin position="33"/>
        <end position="345"/>
    </location>
</feature>
<keyword evidence="8 10" id="KW-0675">Receptor</keyword>
<dbReference type="PANTHER" id="PTHR24248">
    <property type="entry name" value="ADRENERGIC RECEPTOR-RELATED G-PROTEIN COUPLED RECEPTOR"/>
    <property type="match status" value="1"/>
</dbReference>
<comment type="subcellular location">
    <subcellularLocation>
        <location evidence="1">Cell membrane</location>
        <topology evidence="1">Multi-pass membrane protein</topology>
    </subcellularLocation>
</comment>
<evidence type="ECO:0000259" key="12">
    <source>
        <dbReference type="PROSITE" id="PS50262"/>
    </source>
</evidence>
<evidence type="ECO:0000256" key="6">
    <source>
        <dbReference type="ARBA" id="ARBA00023040"/>
    </source>
</evidence>
<evidence type="ECO:0000256" key="7">
    <source>
        <dbReference type="ARBA" id="ARBA00023136"/>
    </source>
</evidence>
<evidence type="ECO:0000256" key="3">
    <source>
        <dbReference type="ARBA" id="ARBA00022475"/>
    </source>
</evidence>
<evidence type="ECO:0000256" key="5">
    <source>
        <dbReference type="ARBA" id="ARBA00022989"/>
    </source>
</evidence>
<feature type="transmembrane region" description="Helical" evidence="11">
    <location>
        <begin position="295"/>
        <end position="315"/>
    </location>
</feature>
<keyword evidence="13" id="KW-1185">Reference proteome</keyword>
<sequence length="380" mass="41377">MQSVLTLHPRGDMTSSWWAAAAAMAAVTFFTVGGNAAVLVALKRVNRAPAHYPLASLATADLLLGLLVLPIAAARELFVFHLNWAICSCWSTLDVLCCTASILSICTLGWERFCGITAPLARAQRAKTARLLAALIWPVATTIAIPTAFIPSPKHFLPGEIAKACTVNTNSSYVFVSIFFSFYLPASVMVVLYARILRALAAPPSIRFHRGQVTNNVEKVIPDAVVVNVDSVTPADESQENHKVPKSIVVPPSPKTGHFMIPSSETVRAITSPLKRLKFPVAGIISRQRRATRTIVMLMSLFLLCWTPFFVMLPVDSICECVRDAAWLWCTWLGYTNSALNPLVYAASSPAVSRALHASLTTTTCTRTTDVTRTPLPRRT</sequence>
<evidence type="ECO:0000256" key="1">
    <source>
        <dbReference type="ARBA" id="ARBA00004651"/>
    </source>
</evidence>
<organism evidence="13 14">
    <name type="scientific">Bombyx mandarina</name>
    <name type="common">Wild silk moth</name>
    <name type="synonym">Wild silkworm</name>
    <dbReference type="NCBI Taxonomy" id="7092"/>
    <lineage>
        <taxon>Eukaryota</taxon>
        <taxon>Metazoa</taxon>
        <taxon>Ecdysozoa</taxon>
        <taxon>Arthropoda</taxon>
        <taxon>Hexapoda</taxon>
        <taxon>Insecta</taxon>
        <taxon>Pterygota</taxon>
        <taxon>Neoptera</taxon>
        <taxon>Endopterygota</taxon>
        <taxon>Lepidoptera</taxon>
        <taxon>Glossata</taxon>
        <taxon>Ditrysia</taxon>
        <taxon>Bombycoidea</taxon>
        <taxon>Bombycidae</taxon>
        <taxon>Bombycinae</taxon>
        <taxon>Bombyx</taxon>
    </lineage>
</organism>
<keyword evidence="7 11" id="KW-0472">Membrane</keyword>
<feature type="transmembrane region" description="Helical" evidence="11">
    <location>
        <begin position="172"/>
        <end position="194"/>
    </location>
</feature>
<dbReference type="GO" id="GO:0004937">
    <property type="term" value="F:alpha1-adrenergic receptor activity"/>
    <property type="evidence" value="ECO:0007669"/>
    <property type="project" value="TreeGrafter"/>
</dbReference>
<evidence type="ECO:0000256" key="10">
    <source>
        <dbReference type="RuleBase" id="RU000688"/>
    </source>
</evidence>
<name>A0A6J2JL33_BOMMA</name>
<dbReference type="GO" id="GO:0005886">
    <property type="term" value="C:plasma membrane"/>
    <property type="evidence" value="ECO:0007669"/>
    <property type="project" value="UniProtKB-SubCell"/>
</dbReference>
<dbReference type="GO" id="GO:0007267">
    <property type="term" value="P:cell-cell signaling"/>
    <property type="evidence" value="ECO:0007669"/>
    <property type="project" value="TreeGrafter"/>
</dbReference>
<evidence type="ECO:0000313" key="14">
    <source>
        <dbReference type="RefSeq" id="XP_028029742.1"/>
    </source>
</evidence>
<dbReference type="InterPro" id="IPR017452">
    <property type="entry name" value="GPCR_Rhodpsn_7TM"/>
</dbReference>
<dbReference type="Proteomes" id="UP000504629">
    <property type="component" value="Unplaced"/>
</dbReference>
<dbReference type="RefSeq" id="XP_028029742.1">
    <property type="nucleotide sequence ID" value="XM_028173941.1"/>
</dbReference>
<dbReference type="PRINTS" id="PR00237">
    <property type="entry name" value="GPCRRHODOPSN"/>
</dbReference>
<dbReference type="PANTHER" id="PTHR24248:SF72">
    <property type="entry name" value="G-PROTEIN COUPLED RECEPTORS FAMILY 1 PROFILE DOMAIN-CONTAINING PROTEIN"/>
    <property type="match status" value="1"/>
</dbReference>